<keyword evidence="6" id="KW-0799">Topoisomerase</keyword>
<organism evidence="9 10">
    <name type="scientific">Cyclostephanos tholiformis</name>
    <dbReference type="NCBI Taxonomy" id="382380"/>
    <lineage>
        <taxon>Eukaryota</taxon>
        <taxon>Sar</taxon>
        <taxon>Stramenopiles</taxon>
        <taxon>Ochrophyta</taxon>
        <taxon>Bacillariophyta</taxon>
        <taxon>Coscinodiscophyceae</taxon>
        <taxon>Thalassiosirophycidae</taxon>
        <taxon>Stephanodiscales</taxon>
        <taxon>Stephanodiscaceae</taxon>
        <taxon>Cyclostephanos</taxon>
    </lineage>
</organism>
<dbReference type="InterPro" id="IPR013759">
    <property type="entry name" value="Topo_IIA_B_C"/>
</dbReference>
<comment type="caution">
    <text evidence="9">The sequence shown here is derived from an EMBL/GenBank/DDBJ whole genome shotgun (WGS) entry which is preliminary data.</text>
</comment>
<dbReference type="InterPro" id="IPR013760">
    <property type="entry name" value="Topo_IIA-like_dom_sf"/>
</dbReference>
<dbReference type="GO" id="GO:0005524">
    <property type="term" value="F:ATP binding"/>
    <property type="evidence" value="ECO:0007669"/>
    <property type="project" value="UniProtKB-KW"/>
</dbReference>
<dbReference type="InterPro" id="IPR050634">
    <property type="entry name" value="DNA_Topoisomerase_II"/>
</dbReference>
<evidence type="ECO:0000256" key="3">
    <source>
        <dbReference type="ARBA" id="ARBA00012895"/>
    </source>
</evidence>
<evidence type="ECO:0000256" key="4">
    <source>
        <dbReference type="ARBA" id="ARBA00022741"/>
    </source>
</evidence>
<dbReference type="PRINTS" id="PR00418">
    <property type="entry name" value="TPI2FAMILY"/>
</dbReference>
<comment type="catalytic activity">
    <reaction evidence="1">
        <text>ATP-dependent breakage, passage and rejoining of double-stranded DNA.</text>
        <dbReference type="EC" id="5.6.2.2"/>
    </reaction>
</comment>
<keyword evidence="7" id="KW-0238">DNA-binding</keyword>
<evidence type="ECO:0000256" key="8">
    <source>
        <dbReference type="ARBA" id="ARBA00023235"/>
    </source>
</evidence>
<dbReference type="GO" id="GO:0003918">
    <property type="term" value="F:DNA topoisomerase type II (double strand cut, ATP-hydrolyzing) activity"/>
    <property type="evidence" value="ECO:0007669"/>
    <property type="project" value="UniProtKB-EC"/>
</dbReference>
<dbReference type="Proteomes" id="UP001530377">
    <property type="component" value="Unassembled WGS sequence"/>
</dbReference>
<evidence type="ECO:0000313" key="9">
    <source>
        <dbReference type="EMBL" id="KAL3817817.1"/>
    </source>
</evidence>
<evidence type="ECO:0000256" key="1">
    <source>
        <dbReference type="ARBA" id="ARBA00000185"/>
    </source>
</evidence>
<gene>
    <name evidence="9" type="ORF">ACHAXA_002684</name>
</gene>
<sequence length="88" mass="10450">MEIIVGLKFNNTYTKENIKMLRCGHLMIMTNREDDNSYIEGLVINFIHYFWWSLVDLPGFFQQIISPIVKCTKGKKLETIFMLPQYDI</sequence>
<dbReference type="Gene3D" id="3.30.1490.30">
    <property type="match status" value="1"/>
</dbReference>
<accession>A0ABD3S021</accession>
<keyword evidence="4" id="KW-0547">Nucleotide-binding</keyword>
<evidence type="ECO:0000256" key="7">
    <source>
        <dbReference type="ARBA" id="ARBA00023125"/>
    </source>
</evidence>
<dbReference type="SUPFAM" id="SSF56719">
    <property type="entry name" value="Type II DNA topoisomerase"/>
    <property type="match status" value="1"/>
</dbReference>
<comment type="cofactor">
    <cofactor evidence="2">
        <name>Mg(2+)</name>
        <dbReference type="ChEBI" id="CHEBI:18420"/>
    </cofactor>
</comment>
<dbReference type="AlphaFoldDB" id="A0ABD3S021"/>
<keyword evidence="8" id="KW-0413">Isomerase</keyword>
<dbReference type="EC" id="5.6.2.2" evidence="3"/>
<name>A0ABD3S021_9STRA</name>
<dbReference type="GO" id="GO:0003677">
    <property type="term" value="F:DNA binding"/>
    <property type="evidence" value="ECO:0007669"/>
    <property type="project" value="UniProtKB-KW"/>
</dbReference>
<evidence type="ECO:0000256" key="6">
    <source>
        <dbReference type="ARBA" id="ARBA00023029"/>
    </source>
</evidence>
<keyword evidence="5" id="KW-0067">ATP-binding</keyword>
<evidence type="ECO:0000313" key="10">
    <source>
        <dbReference type="Proteomes" id="UP001530377"/>
    </source>
</evidence>
<protein>
    <recommendedName>
        <fullName evidence="3">DNA topoisomerase (ATP-hydrolyzing)</fullName>
        <ecNumber evidence="3">5.6.2.2</ecNumber>
    </recommendedName>
</protein>
<evidence type="ECO:0000256" key="2">
    <source>
        <dbReference type="ARBA" id="ARBA00001946"/>
    </source>
</evidence>
<dbReference type="InterPro" id="IPR001154">
    <property type="entry name" value="TopoII_euk"/>
</dbReference>
<dbReference type="Gene3D" id="3.40.50.670">
    <property type="match status" value="1"/>
</dbReference>
<dbReference type="PRINTS" id="PR01158">
    <property type="entry name" value="TOPISMRASEII"/>
</dbReference>
<proteinExistence type="predicted"/>
<dbReference type="EMBL" id="JALLPB020000090">
    <property type="protein sequence ID" value="KAL3817817.1"/>
    <property type="molecule type" value="Genomic_DNA"/>
</dbReference>
<dbReference type="PANTHER" id="PTHR10169:SF38">
    <property type="entry name" value="DNA TOPOISOMERASE 2"/>
    <property type="match status" value="1"/>
</dbReference>
<dbReference type="FunFam" id="3.40.50.670:FF:000001">
    <property type="entry name" value="DNA topoisomerase 2"/>
    <property type="match status" value="1"/>
</dbReference>
<evidence type="ECO:0000256" key="5">
    <source>
        <dbReference type="ARBA" id="ARBA00022840"/>
    </source>
</evidence>
<dbReference type="PANTHER" id="PTHR10169">
    <property type="entry name" value="DNA TOPOISOMERASE/GYRASE"/>
    <property type="match status" value="1"/>
</dbReference>
<keyword evidence="10" id="KW-1185">Reference proteome</keyword>
<reference evidence="9 10" key="1">
    <citation type="submission" date="2024-10" db="EMBL/GenBank/DDBJ databases">
        <title>Updated reference genomes for cyclostephanoid diatoms.</title>
        <authorList>
            <person name="Roberts W.R."/>
            <person name="Alverson A.J."/>
        </authorList>
    </citation>
    <scope>NUCLEOTIDE SEQUENCE [LARGE SCALE GENOMIC DNA]</scope>
    <source>
        <strain evidence="9 10">AJA228-03</strain>
    </source>
</reference>